<dbReference type="Proteomes" id="UP000007073">
    <property type="component" value="Chromosome"/>
</dbReference>
<proteinExistence type="predicted"/>
<keyword evidence="1" id="KW-0732">Signal</keyword>
<evidence type="ECO:0000313" key="4">
    <source>
        <dbReference type="Proteomes" id="UP000007073"/>
    </source>
</evidence>
<name>Q39S13_GEOMG</name>
<feature type="domain" description="SbsA Ig-like" evidence="2">
    <location>
        <begin position="139"/>
        <end position="241"/>
    </location>
</feature>
<dbReference type="Gene3D" id="2.60.40.3710">
    <property type="match status" value="2"/>
</dbReference>
<evidence type="ECO:0000256" key="1">
    <source>
        <dbReference type="ARBA" id="ARBA00022729"/>
    </source>
</evidence>
<reference evidence="3 4" key="2">
    <citation type="journal article" date="2009" name="BMC Microbiol.">
        <title>The genome sequence of Geobacter metallireducens: features of metabolism, physiology and regulation common and dissimilar to Geobacter sulfurreducens.</title>
        <authorList>
            <person name="Aklujkar M."/>
            <person name="Krushkal J."/>
            <person name="DiBartolo G."/>
            <person name="Lapidus A."/>
            <person name="Land M.L."/>
            <person name="Lovley D.R."/>
        </authorList>
    </citation>
    <scope>NUCLEOTIDE SEQUENCE [LARGE SCALE GENOMIC DNA]</scope>
    <source>
        <strain evidence="4">ATCC 53774 / DSM 7210 / GS-15</strain>
    </source>
</reference>
<dbReference type="KEGG" id="gme:Gmet_2743"/>
<feature type="domain" description="SbsA Ig-like" evidence="2">
    <location>
        <begin position="36"/>
        <end position="134"/>
    </location>
</feature>
<accession>Q39S13</accession>
<dbReference type="Pfam" id="PF13205">
    <property type="entry name" value="Big_5"/>
    <property type="match status" value="3"/>
</dbReference>
<dbReference type="EMBL" id="CP000148">
    <property type="protein sequence ID" value="ABB32961.1"/>
    <property type="molecule type" value="Genomic_DNA"/>
</dbReference>
<dbReference type="InterPro" id="IPR032812">
    <property type="entry name" value="SbsA_Ig"/>
</dbReference>
<dbReference type="STRING" id="269799.Gmet_2743"/>
<keyword evidence="3" id="KW-0449">Lipoprotein</keyword>
<keyword evidence="4" id="KW-1185">Reference proteome</keyword>
<dbReference type="PROSITE" id="PS51257">
    <property type="entry name" value="PROKAR_LIPOPROTEIN"/>
    <property type="match status" value="1"/>
</dbReference>
<protein>
    <submittedName>
        <fullName evidence="3">Lipoprotein, putative</fullName>
    </submittedName>
</protein>
<evidence type="ECO:0000259" key="2">
    <source>
        <dbReference type="Pfam" id="PF13205"/>
    </source>
</evidence>
<sequence length="352" mass="36632">MKGFIKLFFAAIVLCVLVVGCGSGGGGGGVTAIDLIRPEISQTLPANGATNVGTTSPIIITFSEPMNQDSVKAAFSLATGSTTIPCTFSYNGTTATFTPPALNGNTPYTATIAATAKDMAGNSLGGDHAWTFTTGIGQDTTPPTVQSYAPTGTAVGINSTIAITFSEPMNTDSVKAAFSLTPTADPTKKISGTFSFIGDTAVFTPDTLLDYYTSYTVTIATTATDLVGNNMTALPPWNFTTRPPPAKDTEAPIVSPGLEFPLDGSTDVPRNTPISVSFNEPIAPFYYGSINGFPTKVTIDYTTNTVTMKPTTLLTANTTYTVSIRVTDLAGNSMATTYQWQFTTGATPTSLP</sequence>
<gene>
    <name evidence="3" type="ordered locus">Gmet_2743</name>
</gene>
<dbReference type="RefSeq" id="WP_004511716.1">
    <property type="nucleotide sequence ID" value="NC_007517.1"/>
</dbReference>
<dbReference type="eggNOG" id="COG3055">
    <property type="taxonomic scope" value="Bacteria"/>
</dbReference>
<feature type="domain" description="SbsA Ig-like" evidence="2">
    <location>
        <begin position="260"/>
        <end position="344"/>
    </location>
</feature>
<organism evidence="3 4">
    <name type="scientific">Geobacter metallireducens (strain ATCC 53774 / DSM 7210 / GS-15)</name>
    <dbReference type="NCBI Taxonomy" id="269799"/>
    <lineage>
        <taxon>Bacteria</taxon>
        <taxon>Pseudomonadati</taxon>
        <taxon>Thermodesulfobacteriota</taxon>
        <taxon>Desulfuromonadia</taxon>
        <taxon>Geobacterales</taxon>
        <taxon>Geobacteraceae</taxon>
        <taxon>Geobacter</taxon>
    </lineage>
</organism>
<evidence type="ECO:0000313" key="3">
    <source>
        <dbReference type="EMBL" id="ABB32961.1"/>
    </source>
</evidence>
<reference evidence="3 4" key="1">
    <citation type="submission" date="2005-10" db="EMBL/GenBank/DDBJ databases">
        <title>Complete sequence of Geobacter metallireducens GS-15.</title>
        <authorList>
            <consortium name="US DOE Joint Genome Institute"/>
            <person name="Copeland A."/>
            <person name="Lucas S."/>
            <person name="Lapidus A."/>
            <person name="Barry K."/>
            <person name="Detter J.C."/>
            <person name="Glavina T."/>
            <person name="Hammon N."/>
            <person name="Israni S."/>
            <person name="Pitluck S."/>
            <person name="Di Bartolo G."/>
            <person name="Chain P."/>
            <person name="Schmutz J."/>
            <person name="Larimer F."/>
            <person name="Land M."/>
            <person name="Kyrpides N."/>
            <person name="Ivanova N."/>
            <person name="Richardson P."/>
        </authorList>
    </citation>
    <scope>NUCLEOTIDE SEQUENCE [LARGE SCALE GENOMIC DNA]</scope>
    <source>
        <strain evidence="4">ATCC 53774 / DSM 7210 / GS-15</strain>
    </source>
</reference>
<dbReference type="InterPro" id="IPR014755">
    <property type="entry name" value="Cu-Rt/internalin_Ig-like"/>
</dbReference>
<dbReference type="HOGENOM" id="CLU_820756_0_0_7"/>
<dbReference type="Gene3D" id="2.60.40.1220">
    <property type="match status" value="1"/>
</dbReference>
<dbReference type="AlphaFoldDB" id="Q39S13"/>